<dbReference type="SUPFAM" id="SSF55961">
    <property type="entry name" value="Bet v1-like"/>
    <property type="match status" value="1"/>
</dbReference>
<evidence type="ECO:0008006" key="4">
    <source>
        <dbReference type="Google" id="ProtNLM"/>
    </source>
</evidence>
<reference evidence="3" key="1">
    <citation type="journal article" date="2019" name="Int. J. Syst. Evol. Microbiol.">
        <title>The Global Catalogue of Microorganisms (GCM) 10K type strain sequencing project: providing services to taxonomists for standard genome sequencing and annotation.</title>
        <authorList>
            <consortium name="The Broad Institute Genomics Platform"/>
            <consortium name="The Broad Institute Genome Sequencing Center for Infectious Disease"/>
            <person name="Wu L."/>
            <person name="Ma J."/>
        </authorList>
    </citation>
    <scope>NUCLEOTIDE SEQUENCE [LARGE SCALE GENOMIC DNA]</scope>
    <source>
        <strain evidence="3">ICMP 6774ER</strain>
    </source>
</reference>
<dbReference type="Proteomes" id="UP001597368">
    <property type="component" value="Unassembled WGS sequence"/>
</dbReference>
<dbReference type="RefSeq" id="WP_379576319.1">
    <property type="nucleotide sequence ID" value="NZ_JBHUFV010000047.1"/>
</dbReference>
<gene>
    <name evidence="2" type="ORF">ACFSKW_32655</name>
</gene>
<dbReference type="EMBL" id="JBHUFV010000047">
    <property type="protein sequence ID" value="MFD1936234.1"/>
    <property type="molecule type" value="Genomic_DNA"/>
</dbReference>
<proteinExistence type="predicted"/>
<name>A0ABW4T4U4_9ACTN</name>
<sequence length="128" mass="14054">MKLFTPRGEERWVEGWRPRFPHQADDDTEPGTVFQTDAHGEDTTWVVIRRESGHASGGRHLMGYARVTPGSRAGTVTVAVEAAEGGGSAVQVTYEMTALSEEGRRALEEFAAGYDDFLRSWEAAIRAA</sequence>
<keyword evidence="3" id="KW-1185">Reference proteome</keyword>
<evidence type="ECO:0000313" key="2">
    <source>
        <dbReference type="EMBL" id="MFD1936234.1"/>
    </source>
</evidence>
<organism evidence="2 3">
    <name type="scientific">Nonomuraea mangrovi</name>
    <dbReference type="NCBI Taxonomy" id="2316207"/>
    <lineage>
        <taxon>Bacteria</taxon>
        <taxon>Bacillati</taxon>
        <taxon>Actinomycetota</taxon>
        <taxon>Actinomycetes</taxon>
        <taxon>Streptosporangiales</taxon>
        <taxon>Streptosporangiaceae</taxon>
        <taxon>Nonomuraea</taxon>
    </lineage>
</organism>
<feature type="region of interest" description="Disordered" evidence="1">
    <location>
        <begin position="17"/>
        <end position="36"/>
    </location>
</feature>
<protein>
    <recommendedName>
        <fullName evidence="4">SRPBCC family protein</fullName>
    </recommendedName>
</protein>
<comment type="caution">
    <text evidence="2">The sequence shown here is derived from an EMBL/GenBank/DDBJ whole genome shotgun (WGS) entry which is preliminary data.</text>
</comment>
<evidence type="ECO:0000313" key="3">
    <source>
        <dbReference type="Proteomes" id="UP001597368"/>
    </source>
</evidence>
<accession>A0ABW4T4U4</accession>
<evidence type="ECO:0000256" key="1">
    <source>
        <dbReference type="SAM" id="MobiDB-lite"/>
    </source>
</evidence>